<evidence type="ECO:0000256" key="6">
    <source>
        <dbReference type="PIRNR" id="PIRNR000446"/>
    </source>
</evidence>
<keyword evidence="3 6" id="KW-0808">Transferase</keyword>
<evidence type="ECO:0000313" key="10">
    <source>
        <dbReference type="Proteomes" id="UP000253772"/>
    </source>
</evidence>
<comment type="similarity">
    <text evidence="6">Belongs to the fabD family.</text>
</comment>
<dbReference type="PANTHER" id="PTHR42681:SF1">
    <property type="entry name" value="MALONYL-COA-ACYL CARRIER PROTEIN TRANSACYLASE, MITOCHONDRIAL"/>
    <property type="match status" value="1"/>
</dbReference>
<dbReference type="InterPro" id="IPR017554">
    <property type="entry name" value="Malonate_deCOase_MdcHsu"/>
</dbReference>
<dbReference type="InterPro" id="IPR001227">
    <property type="entry name" value="Ac_transferase_dom_sf"/>
</dbReference>
<feature type="active site" evidence="7">
    <location>
        <position position="86"/>
    </location>
</feature>
<dbReference type="Gene3D" id="3.40.366.10">
    <property type="entry name" value="Malonyl-Coenzyme A Acyl Carrier Protein, domain 2"/>
    <property type="match status" value="1"/>
</dbReference>
<evidence type="ECO:0000256" key="3">
    <source>
        <dbReference type="ARBA" id="ARBA00022679"/>
    </source>
</evidence>
<dbReference type="SMART" id="SM00827">
    <property type="entry name" value="PKS_AT"/>
    <property type="match status" value="1"/>
</dbReference>
<dbReference type="Gene3D" id="3.30.70.250">
    <property type="entry name" value="Malonyl-CoA ACP transacylase, ACP-binding"/>
    <property type="match status" value="1"/>
</dbReference>
<keyword evidence="9" id="KW-0614">Plasmid</keyword>
<dbReference type="EC" id="2.3.1.39" evidence="1 6"/>
<feature type="domain" description="Malonyl-CoA:ACP transacylase (MAT)" evidence="8">
    <location>
        <begin position="6"/>
        <end position="304"/>
    </location>
</feature>
<dbReference type="NCBIfam" id="TIGR03131">
    <property type="entry name" value="malonate_mdcH"/>
    <property type="match status" value="1"/>
</dbReference>
<dbReference type="PIRSF" id="PIRSF000446">
    <property type="entry name" value="Mct"/>
    <property type="match status" value="1"/>
</dbReference>
<comment type="catalytic activity">
    <reaction evidence="5 6">
        <text>holo-[ACP] + malonyl-CoA = malonyl-[ACP] + CoA</text>
        <dbReference type="Rhea" id="RHEA:41792"/>
        <dbReference type="Rhea" id="RHEA-COMP:9623"/>
        <dbReference type="Rhea" id="RHEA-COMP:9685"/>
        <dbReference type="ChEBI" id="CHEBI:57287"/>
        <dbReference type="ChEBI" id="CHEBI:57384"/>
        <dbReference type="ChEBI" id="CHEBI:64479"/>
        <dbReference type="ChEBI" id="CHEBI:78449"/>
        <dbReference type="EC" id="2.3.1.39"/>
    </reaction>
</comment>
<proteinExistence type="inferred from homology"/>
<dbReference type="GO" id="GO:0004314">
    <property type="term" value="F:[acyl-carrier-protein] S-malonyltransferase activity"/>
    <property type="evidence" value="ECO:0007669"/>
    <property type="project" value="UniProtKB-EC"/>
</dbReference>
<sequence length="305" mass="31810">MATLLSFPGQGAQRPGMLHALPGHPAVARTLAEASDVLGHDVLRLDAAERLASTVAVQLCLLVAGVASARHLLDDGTTVDAVAGLSIGAYAAAVVANALAFDDALRLVTLRGKLMEDAYPSGYGMTAILGLEQGPLETIIAAVNGPDSPIYLANYNAETQLVIAGSEAGMARVAELAIAAGARSTQRVAIAVPSHCPLLDDAAASLTRAFSGITLRCPSKRYFSASAARELRVPSRIADDLAHNMAQPVRWHETMLLACACDMRLAVEVPPGDVLTRLGRPLFPGAVALGNTPIDNVRTLIARER</sequence>
<feature type="active site" evidence="7">
    <location>
        <position position="195"/>
    </location>
</feature>
<geneLocation type="plasmid" evidence="9">
    <name>p1</name>
</geneLocation>
<dbReference type="SUPFAM" id="SSF55048">
    <property type="entry name" value="Probable ACP-binding domain of malonyl-CoA ACP transacylase"/>
    <property type="match status" value="1"/>
</dbReference>
<dbReference type="InterPro" id="IPR016036">
    <property type="entry name" value="Malonyl_transacylase_ACP-bd"/>
</dbReference>
<gene>
    <name evidence="9" type="primary">mdcH</name>
    <name evidence="9" type="ORF">DDF84_033245</name>
</gene>
<evidence type="ECO:0000256" key="5">
    <source>
        <dbReference type="ARBA" id="ARBA00048462"/>
    </source>
</evidence>
<dbReference type="OrthoDB" id="9808564at2"/>
<dbReference type="PANTHER" id="PTHR42681">
    <property type="entry name" value="MALONYL-COA-ACYL CARRIER PROTEIN TRANSACYLASE, MITOCHONDRIAL"/>
    <property type="match status" value="1"/>
</dbReference>
<dbReference type="Pfam" id="PF00698">
    <property type="entry name" value="Acyl_transf_1"/>
    <property type="match status" value="1"/>
</dbReference>
<dbReference type="GO" id="GO:0005829">
    <property type="term" value="C:cytosol"/>
    <property type="evidence" value="ECO:0007669"/>
    <property type="project" value="TreeGrafter"/>
</dbReference>
<evidence type="ECO:0000256" key="4">
    <source>
        <dbReference type="ARBA" id="ARBA00023315"/>
    </source>
</evidence>
<dbReference type="InterPro" id="IPR024925">
    <property type="entry name" value="Malonyl_CoA-ACP_transAc"/>
</dbReference>
<evidence type="ECO:0000259" key="8">
    <source>
        <dbReference type="SMART" id="SM00827"/>
    </source>
</evidence>
<dbReference type="SUPFAM" id="SSF52151">
    <property type="entry name" value="FabD/lysophospholipase-like"/>
    <property type="match status" value="1"/>
</dbReference>
<dbReference type="RefSeq" id="WP_111733863.1">
    <property type="nucleotide sequence ID" value="NZ_CP037902.1"/>
</dbReference>
<dbReference type="InterPro" id="IPR014043">
    <property type="entry name" value="Acyl_transferase_dom"/>
</dbReference>
<reference evidence="9 10" key="1">
    <citation type="submission" date="2019-03" db="EMBL/GenBank/DDBJ databases">
        <title>Comparative insights into the high quality Complete genome sequence of highly metal resistant Cupriavidus metallidurans strain BS1 isolated from a gold-copper mine.</title>
        <authorList>
            <person name="Mazhar H.S."/>
            <person name="Rensing C."/>
        </authorList>
    </citation>
    <scope>NUCLEOTIDE SEQUENCE [LARGE SCALE GENOMIC DNA]</scope>
    <source>
        <strain evidence="9 10">BS1</strain>
        <plasmid evidence="9 10">p1</plasmid>
    </source>
</reference>
<organism evidence="9 10">
    <name type="scientific">Cupriavidus metallidurans</name>
    <dbReference type="NCBI Taxonomy" id="119219"/>
    <lineage>
        <taxon>Bacteria</taxon>
        <taxon>Pseudomonadati</taxon>
        <taxon>Pseudomonadota</taxon>
        <taxon>Betaproteobacteria</taxon>
        <taxon>Burkholderiales</taxon>
        <taxon>Burkholderiaceae</taxon>
        <taxon>Cupriavidus</taxon>
    </lineage>
</organism>
<name>A0A482J6I0_9BURK</name>
<evidence type="ECO:0000256" key="2">
    <source>
        <dbReference type="ARBA" id="ARBA00018953"/>
    </source>
</evidence>
<dbReference type="InterPro" id="IPR050858">
    <property type="entry name" value="Mal-CoA-ACP_Trans/PKS_FabD"/>
</dbReference>
<evidence type="ECO:0000256" key="7">
    <source>
        <dbReference type="PIRSR" id="PIRSR000446-1"/>
    </source>
</evidence>
<keyword evidence="4 6" id="KW-0012">Acyltransferase</keyword>
<dbReference type="AlphaFoldDB" id="A0A482J6I0"/>
<dbReference type="InterPro" id="IPR016035">
    <property type="entry name" value="Acyl_Trfase/lysoPLipase"/>
</dbReference>
<accession>A0A482J6I0</accession>
<dbReference type="EMBL" id="CP037902">
    <property type="protein sequence ID" value="QBP14564.1"/>
    <property type="molecule type" value="Genomic_DNA"/>
</dbReference>
<dbReference type="GO" id="GO:0006633">
    <property type="term" value="P:fatty acid biosynthetic process"/>
    <property type="evidence" value="ECO:0007669"/>
    <property type="project" value="TreeGrafter"/>
</dbReference>
<evidence type="ECO:0000313" key="9">
    <source>
        <dbReference type="EMBL" id="QBP14564.1"/>
    </source>
</evidence>
<protein>
    <recommendedName>
        <fullName evidence="2 6">Malonyl CoA-acyl carrier protein transacylase</fullName>
        <ecNumber evidence="1 6">2.3.1.39</ecNumber>
    </recommendedName>
</protein>
<evidence type="ECO:0000256" key="1">
    <source>
        <dbReference type="ARBA" id="ARBA00013258"/>
    </source>
</evidence>
<dbReference type="Proteomes" id="UP000253772">
    <property type="component" value="Plasmid p1"/>
</dbReference>